<accession>A0AAV8UY53</accession>
<protein>
    <submittedName>
        <fullName evidence="1">Uncharacterized protein</fullName>
    </submittedName>
</protein>
<organism evidence="1 2">
    <name type="scientific">Rhodosorus marinus</name>
    <dbReference type="NCBI Taxonomy" id="101924"/>
    <lineage>
        <taxon>Eukaryota</taxon>
        <taxon>Rhodophyta</taxon>
        <taxon>Stylonematophyceae</taxon>
        <taxon>Stylonematales</taxon>
        <taxon>Stylonemataceae</taxon>
        <taxon>Rhodosorus</taxon>
    </lineage>
</organism>
<keyword evidence="2" id="KW-1185">Reference proteome</keyword>
<evidence type="ECO:0000313" key="2">
    <source>
        <dbReference type="Proteomes" id="UP001157974"/>
    </source>
</evidence>
<evidence type="ECO:0000313" key="1">
    <source>
        <dbReference type="EMBL" id="KAJ8907534.1"/>
    </source>
</evidence>
<comment type="caution">
    <text evidence="1">The sequence shown here is derived from an EMBL/GenBank/DDBJ whole genome shotgun (WGS) entry which is preliminary data.</text>
</comment>
<dbReference type="Proteomes" id="UP001157974">
    <property type="component" value="Unassembled WGS sequence"/>
</dbReference>
<reference evidence="1 2" key="1">
    <citation type="journal article" date="2023" name="Nat. Commun.">
        <title>Origin of minicircular mitochondrial genomes in red algae.</title>
        <authorList>
            <person name="Lee Y."/>
            <person name="Cho C.H."/>
            <person name="Lee Y.M."/>
            <person name="Park S.I."/>
            <person name="Yang J.H."/>
            <person name="West J.A."/>
            <person name="Bhattacharya D."/>
            <person name="Yoon H.S."/>
        </authorList>
    </citation>
    <scope>NUCLEOTIDE SEQUENCE [LARGE SCALE GENOMIC DNA]</scope>
    <source>
        <strain evidence="1 2">CCMP1338</strain>
        <tissue evidence="1">Whole cell</tissue>
    </source>
</reference>
<gene>
    <name evidence="1" type="ORF">NDN08_007645</name>
</gene>
<dbReference type="EMBL" id="JAMWBK010000002">
    <property type="protein sequence ID" value="KAJ8907534.1"/>
    <property type="molecule type" value="Genomic_DNA"/>
</dbReference>
<dbReference type="AlphaFoldDB" id="A0AAV8UY53"/>
<name>A0AAV8UY53_9RHOD</name>
<proteinExistence type="predicted"/>
<sequence length="124" mass="13587">MFWNRKKSEPPRAGFQVVVTLVSGRTVGLNVEEGEHFGDITKRLRRSFGKDEVNGALAAAVGGLWFEVDEGSTVGGVALEKNSPLRYQPTVDLHGSGFDLKTLDSEENLSSMRILNSSMEIHPL</sequence>